<feature type="domain" description="Bulb-type lectin" evidence="1">
    <location>
        <begin position="3"/>
        <end position="118"/>
    </location>
</feature>
<gene>
    <name evidence="2" type="primary">LEC_3</name>
    <name evidence="2" type="ORF">N1851_007051</name>
</gene>
<dbReference type="EMBL" id="JAOPHQ010001184">
    <property type="protein sequence ID" value="KAK0151641.1"/>
    <property type="molecule type" value="Genomic_DNA"/>
</dbReference>
<dbReference type="SMART" id="SM00108">
    <property type="entry name" value="B_lectin"/>
    <property type="match status" value="1"/>
</dbReference>
<accession>A0AA47P5H2</accession>
<dbReference type="Proteomes" id="UP001174136">
    <property type="component" value="Unassembled WGS sequence"/>
</dbReference>
<dbReference type="InterPro" id="IPR036426">
    <property type="entry name" value="Bulb-type_lectin_dom_sf"/>
</dbReference>
<evidence type="ECO:0000259" key="1">
    <source>
        <dbReference type="PROSITE" id="PS50927"/>
    </source>
</evidence>
<proteinExistence type="predicted"/>
<dbReference type="Gene3D" id="2.90.10.30">
    <property type="match status" value="1"/>
</dbReference>
<organism evidence="2 3">
    <name type="scientific">Merluccius polli</name>
    <name type="common">Benguela hake</name>
    <name type="synonym">Merluccius cadenati</name>
    <dbReference type="NCBI Taxonomy" id="89951"/>
    <lineage>
        <taxon>Eukaryota</taxon>
        <taxon>Metazoa</taxon>
        <taxon>Chordata</taxon>
        <taxon>Craniata</taxon>
        <taxon>Vertebrata</taxon>
        <taxon>Euteleostomi</taxon>
        <taxon>Actinopterygii</taxon>
        <taxon>Neopterygii</taxon>
        <taxon>Teleostei</taxon>
        <taxon>Neoteleostei</taxon>
        <taxon>Acanthomorphata</taxon>
        <taxon>Zeiogadaria</taxon>
        <taxon>Gadariae</taxon>
        <taxon>Gadiformes</taxon>
        <taxon>Gadoidei</taxon>
        <taxon>Merlucciidae</taxon>
        <taxon>Merluccius</taxon>
    </lineage>
</organism>
<dbReference type="InterPro" id="IPR001480">
    <property type="entry name" value="Bulb-type_lectin_dom"/>
</dbReference>
<evidence type="ECO:0000313" key="3">
    <source>
        <dbReference type="Proteomes" id="UP001174136"/>
    </source>
</evidence>
<sequence length="118" mass="13580">MNKNSISTNEELLHGEYLMSVNGKYKAIFQVDCNLVIYGKEAIWQSDTAQSTGARLILQEDGNLVMYTKRNVLVWFTNCERKELSPRMRLTLTNHGHLELKRDGDLIWTSENSKGCKQ</sequence>
<reference evidence="2" key="1">
    <citation type="journal article" date="2023" name="Front. Mar. Sci.">
        <title>A new Merluccius polli reference genome to investigate the effects of global change in West African waters.</title>
        <authorList>
            <person name="Mateo J.L."/>
            <person name="Blanco-Fernandez C."/>
            <person name="Garcia-Vazquez E."/>
            <person name="Machado-Schiaffino G."/>
        </authorList>
    </citation>
    <scope>NUCLEOTIDE SEQUENCE</scope>
    <source>
        <strain evidence="2">C29</strain>
        <tissue evidence="2">Fin</tissue>
    </source>
</reference>
<keyword evidence="3" id="KW-1185">Reference proteome</keyword>
<dbReference type="AlphaFoldDB" id="A0AA47P5H2"/>
<dbReference type="SUPFAM" id="SSF51110">
    <property type="entry name" value="alpha-D-mannose-specific plant lectins"/>
    <property type="match status" value="1"/>
</dbReference>
<evidence type="ECO:0000313" key="2">
    <source>
        <dbReference type="EMBL" id="KAK0151641.1"/>
    </source>
</evidence>
<dbReference type="PROSITE" id="PS50927">
    <property type="entry name" value="BULB_LECTIN"/>
    <property type="match status" value="1"/>
</dbReference>
<comment type="caution">
    <text evidence="2">The sequence shown here is derived from an EMBL/GenBank/DDBJ whole genome shotgun (WGS) entry which is preliminary data.</text>
</comment>
<name>A0AA47P5H2_MERPO</name>
<protein>
    <submittedName>
        <fullName evidence="2">Lectin</fullName>
    </submittedName>
</protein>